<gene>
    <name evidence="1" type="ORF">C7957_11254</name>
</gene>
<evidence type="ECO:0000313" key="1">
    <source>
        <dbReference type="EMBL" id="TDP93572.1"/>
    </source>
</evidence>
<dbReference type="PANTHER" id="PTHR42717:SF1">
    <property type="entry name" value="IMIDAZOLONEPROPIONASE AND RELATED AMIDOHYDROLASES"/>
    <property type="match status" value="1"/>
</dbReference>
<dbReference type="InterPro" id="IPR011059">
    <property type="entry name" value="Metal-dep_hydrolase_composite"/>
</dbReference>
<reference evidence="1 2" key="1">
    <citation type="submission" date="2019-03" db="EMBL/GenBank/DDBJ databases">
        <title>Subsurface microbial communities from deep shales in Ohio and West Virginia, USA.</title>
        <authorList>
            <person name="Wrighton K."/>
        </authorList>
    </citation>
    <scope>NUCLEOTIDE SEQUENCE [LARGE SCALE GENOMIC DNA]</scope>
    <source>
        <strain evidence="1 2">MSL 7</strain>
    </source>
</reference>
<accession>A0A4R6S1Z0</accession>
<sequence length="378" mass="42677">MTKLVKNFKLIGFKEQYQDLKEFYINDQGIVLSGVEGDDYEIVDLHNNYLSPGWIDLHTHIYYGVSNLGVNPDLIGPQNGVTVLVDAGSAGEANFLGFKNYIIKPRRYPIYSFINLSSTGLIKSNKISELNSLNMMDLDKLFQTVENNREYIKGLKLRASGVILQDGFGREIVKLAKVMARELSLPLMVHVGEPLPLLEDILPELEPGDIVTHIFHGKRWGIYRNGEILPEFKEAIAKGVKFDLGHGAASFNFDVAIQAFKDGYRADTISTDLHTENINGPVWDLALTMSKLYNLGLSLEEIIAAVSQRPAEILKINSFQNEFFGMRARFTVFEDKECKLFVYDSNNNELELEKYINPLQTIIGTEITPARTRVDFKS</sequence>
<dbReference type="GO" id="GO:0019213">
    <property type="term" value="F:deacetylase activity"/>
    <property type="evidence" value="ECO:0007669"/>
    <property type="project" value="InterPro"/>
</dbReference>
<evidence type="ECO:0000313" key="2">
    <source>
        <dbReference type="Proteomes" id="UP000295176"/>
    </source>
</evidence>
<dbReference type="AlphaFoldDB" id="A0A4R6S1Z0"/>
<dbReference type="GO" id="GO:0016810">
    <property type="term" value="F:hydrolase activity, acting on carbon-nitrogen (but not peptide) bonds"/>
    <property type="evidence" value="ECO:0007669"/>
    <property type="project" value="InterPro"/>
</dbReference>
<dbReference type="Gene3D" id="2.30.40.10">
    <property type="entry name" value="Urease, subunit C, domain 1"/>
    <property type="match status" value="1"/>
</dbReference>
<proteinExistence type="predicted"/>
<dbReference type="InterPro" id="IPR020043">
    <property type="entry name" value="Deacetylase_Atu3266-like"/>
</dbReference>
<protein>
    <submittedName>
        <fullName evidence="1">Dihydroorotase</fullName>
    </submittedName>
</protein>
<dbReference type="Gene3D" id="3.20.20.140">
    <property type="entry name" value="Metal-dependent hydrolases"/>
    <property type="match status" value="1"/>
</dbReference>
<dbReference type="Proteomes" id="UP000295176">
    <property type="component" value="Unassembled WGS sequence"/>
</dbReference>
<dbReference type="RefSeq" id="WP_133530465.1">
    <property type="nucleotide sequence ID" value="NZ_SNXX01000012.1"/>
</dbReference>
<comment type="caution">
    <text evidence="1">The sequence shown here is derived from an EMBL/GenBank/DDBJ whole genome shotgun (WGS) entry which is preliminary data.</text>
</comment>
<dbReference type="InterPro" id="IPR032466">
    <property type="entry name" value="Metal_Hydrolase"/>
</dbReference>
<dbReference type="SUPFAM" id="SSF51338">
    <property type="entry name" value="Composite domain of metallo-dependent hydrolases"/>
    <property type="match status" value="1"/>
</dbReference>
<name>A0A4R6S1Z0_9FIRM</name>
<dbReference type="EMBL" id="SNXX01000012">
    <property type="protein sequence ID" value="TDP93572.1"/>
    <property type="molecule type" value="Genomic_DNA"/>
</dbReference>
<dbReference type="SUPFAM" id="SSF51556">
    <property type="entry name" value="Metallo-dependent hydrolases"/>
    <property type="match status" value="1"/>
</dbReference>
<dbReference type="PANTHER" id="PTHR42717">
    <property type="entry name" value="DIHYDROOROTASE-RELATED"/>
    <property type="match status" value="1"/>
</dbReference>
<organism evidence="1 2">
    <name type="scientific">Halanaerobium saccharolyticum</name>
    <dbReference type="NCBI Taxonomy" id="43595"/>
    <lineage>
        <taxon>Bacteria</taxon>
        <taxon>Bacillati</taxon>
        <taxon>Bacillota</taxon>
        <taxon>Clostridia</taxon>
        <taxon>Halanaerobiales</taxon>
        <taxon>Halanaerobiaceae</taxon>
        <taxon>Halanaerobium</taxon>
    </lineage>
</organism>